<sequence length="58" mass="6620">MNSRVNQLNDIGNDLEQYTRRECVEVQGIPQSKDENTDEIILKVGDLMGLKLDKKDIS</sequence>
<comment type="caution">
    <text evidence="1">The sequence shown here is derived from an EMBL/GenBank/DDBJ whole genome shotgun (WGS) entry which is preliminary data.</text>
</comment>
<reference evidence="1" key="1">
    <citation type="submission" date="2020-04" db="EMBL/GenBank/DDBJ databases">
        <authorList>
            <person name="Alioto T."/>
            <person name="Alioto T."/>
            <person name="Gomez Garrido J."/>
        </authorList>
    </citation>
    <scope>NUCLEOTIDE SEQUENCE</scope>
    <source>
        <strain evidence="1">A484AB</strain>
    </source>
</reference>
<dbReference type="OrthoDB" id="5971624at2759"/>
<dbReference type="Proteomes" id="UP001152795">
    <property type="component" value="Unassembled WGS sequence"/>
</dbReference>
<proteinExistence type="predicted"/>
<evidence type="ECO:0000313" key="2">
    <source>
        <dbReference type="Proteomes" id="UP001152795"/>
    </source>
</evidence>
<protein>
    <submittedName>
        <fullName evidence="1">Partial</fullName>
    </submittedName>
</protein>
<keyword evidence="2" id="KW-1185">Reference proteome</keyword>
<evidence type="ECO:0000313" key="1">
    <source>
        <dbReference type="EMBL" id="CAB4015664.1"/>
    </source>
</evidence>
<organism evidence="1 2">
    <name type="scientific">Paramuricea clavata</name>
    <name type="common">Red gorgonian</name>
    <name type="synonym">Violescent sea-whip</name>
    <dbReference type="NCBI Taxonomy" id="317549"/>
    <lineage>
        <taxon>Eukaryota</taxon>
        <taxon>Metazoa</taxon>
        <taxon>Cnidaria</taxon>
        <taxon>Anthozoa</taxon>
        <taxon>Octocorallia</taxon>
        <taxon>Malacalcyonacea</taxon>
        <taxon>Plexauridae</taxon>
        <taxon>Paramuricea</taxon>
    </lineage>
</organism>
<name>A0A7D9IXZ2_PARCT</name>
<feature type="non-terminal residue" evidence="1">
    <location>
        <position position="58"/>
    </location>
</feature>
<dbReference type="AlphaFoldDB" id="A0A7D9IXZ2"/>
<accession>A0A7D9IXZ2</accession>
<gene>
    <name evidence="1" type="ORF">PACLA_8A004584</name>
</gene>
<dbReference type="EMBL" id="CACRXK020008798">
    <property type="protein sequence ID" value="CAB4015664.1"/>
    <property type="molecule type" value="Genomic_DNA"/>
</dbReference>